<dbReference type="Proteomes" id="UP000275408">
    <property type="component" value="Unassembled WGS sequence"/>
</dbReference>
<dbReference type="PANTHER" id="PTHR20873:SF0">
    <property type="entry name" value="L-SERYL-TRNA(SEC) KINASE"/>
    <property type="match status" value="1"/>
</dbReference>
<feature type="non-terminal residue" evidence="3">
    <location>
        <position position="1"/>
    </location>
</feature>
<dbReference type="AlphaFoldDB" id="A0A3M6VA11"/>
<dbReference type="OrthoDB" id="9972657at2759"/>
<evidence type="ECO:0008006" key="5">
    <source>
        <dbReference type="Google" id="ProtNLM"/>
    </source>
</evidence>
<sequence>DGGSRSSFSRVCHVNMADESGQIGVMLICGIPAAGKSTFAKILHKYVHEITDGSFHTIYVCYDDLIPFDLDLYGSSTENPAQNGLEMETENRVGNSETLENFENYSLWKQHRKYILEAVEKIMNLLQNSPCGNGDEGSGSNLEAVELKMEGLSGFQEFWGIFLRSISKKDRKCSCIESGSSSWRWNGSAHVILVDDNMFYHSMRYEYVQLARKLFQLSLFCFKEDRAGFAEVFLKCPLEIAEERNNLRSHPVSSDTMKNMFSKMEPPEPDKFPWEQFSVTFKSEVQWDIEIMESVTLLIREALKHPAVQCVEDFEEKEKSRMACITSIVHQTDQVLRKYVSKVISEAKGSGKGKKELQFLAAQLNKQKKAFLDNLHSIKSYSECSGKEKRSLASKQHLPGDKTEITRDNSCERTLNTVCKQSDTSDEKQIARVQGSTPHFKNIVAGQSRIGDSRSHFCLCCFPDVEDKEEFKSYVEELFNEIIQS</sequence>
<keyword evidence="1" id="KW-0547">Nucleotide-binding</keyword>
<keyword evidence="4" id="KW-1185">Reference proteome</keyword>
<dbReference type="GO" id="GO:0005524">
    <property type="term" value="F:ATP binding"/>
    <property type="evidence" value="ECO:0007669"/>
    <property type="project" value="UniProtKB-KW"/>
</dbReference>
<evidence type="ECO:0000256" key="2">
    <source>
        <dbReference type="ARBA" id="ARBA00022840"/>
    </source>
</evidence>
<dbReference type="SUPFAM" id="SSF52540">
    <property type="entry name" value="P-loop containing nucleoside triphosphate hydrolases"/>
    <property type="match status" value="1"/>
</dbReference>
<dbReference type="Gene3D" id="3.40.50.300">
    <property type="entry name" value="P-loop containing nucleotide triphosphate hydrolases"/>
    <property type="match status" value="1"/>
</dbReference>
<dbReference type="InterPro" id="IPR027417">
    <property type="entry name" value="P-loop_NTPase"/>
</dbReference>
<gene>
    <name evidence="3" type="ORF">pdam_00003514</name>
</gene>
<dbReference type="GO" id="GO:0000049">
    <property type="term" value="F:tRNA binding"/>
    <property type="evidence" value="ECO:0007669"/>
    <property type="project" value="TreeGrafter"/>
</dbReference>
<comment type="caution">
    <text evidence="3">The sequence shown here is derived from an EMBL/GenBank/DDBJ whole genome shotgun (WGS) entry which is preliminary data.</text>
</comment>
<dbReference type="InterPro" id="IPR013641">
    <property type="entry name" value="KTI12/PSTK"/>
</dbReference>
<keyword evidence="2" id="KW-0067">ATP-binding</keyword>
<protein>
    <recommendedName>
        <fullName evidence="5">L-seryl-tRNA(Sec) kinase</fullName>
    </recommendedName>
</protein>
<dbReference type="GO" id="GO:0016301">
    <property type="term" value="F:kinase activity"/>
    <property type="evidence" value="ECO:0007669"/>
    <property type="project" value="TreeGrafter"/>
</dbReference>
<proteinExistence type="predicted"/>
<evidence type="ECO:0000256" key="1">
    <source>
        <dbReference type="ARBA" id="ARBA00022741"/>
    </source>
</evidence>
<dbReference type="InterPro" id="IPR052648">
    <property type="entry name" value="Ser-tRNA(Sec)_kinase"/>
</dbReference>
<organism evidence="3 4">
    <name type="scientific">Pocillopora damicornis</name>
    <name type="common">Cauliflower coral</name>
    <name type="synonym">Millepora damicornis</name>
    <dbReference type="NCBI Taxonomy" id="46731"/>
    <lineage>
        <taxon>Eukaryota</taxon>
        <taxon>Metazoa</taxon>
        <taxon>Cnidaria</taxon>
        <taxon>Anthozoa</taxon>
        <taxon>Hexacorallia</taxon>
        <taxon>Scleractinia</taxon>
        <taxon>Astrocoeniina</taxon>
        <taxon>Pocilloporidae</taxon>
        <taxon>Pocillopora</taxon>
    </lineage>
</organism>
<dbReference type="EMBL" id="RCHS01000010">
    <property type="protein sequence ID" value="RMX61478.1"/>
    <property type="molecule type" value="Genomic_DNA"/>
</dbReference>
<evidence type="ECO:0000313" key="4">
    <source>
        <dbReference type="Proteomes" id="UP000275408"/>
    </source>
</evidence>
<dbReference type="Pfam" id="PF08433">
    <property type="entry name" value="KTI12"/>
    <property type="match status" value="1"/>
</dbReference>
<accession>A0A3M6VA11</accession>
<dbReference type="PANTHER" id="PTHR20873">
    <property type="entry name" value="L-SERYL-TRNA(SEC) KINASE"/>
    <property type="match status" value="1"/>
</dbReference>
<evidence type="ECO:0000313" key="3">
    <source>
        <dbReference type="EMBL" id="RMX61478.1"/>
    </source>
</evidence>
<name>A0A3M6VA11_POCDA</name>
<reference evidence="3 4" key="1">
    <citation type="journal article" date="2018" name="Sci. Rep.">
        <title>Comparative analysis of the Pocillopora damicornis genome highlights role of immune system in coral evolution.</title>
        <authorList>
            <person name="Cunning R."/>
            <person name="Bay R.A."/>
            <person name="Gillette P."/>
            <person name="Baker A.C."/>
            <person name="Traylor-Knowles N."/>
        </authorList>
    </citation>
    <scope>NUCLEOTIDE SEQUENCE [LARGE SCALE GENOMIC DNA]</scope>
    <source>
        <strain evidence="3">RSMAS</strain>
        <tissue evidence="3">Whole animal</tissue>
    </source>
</reference>
<dbReference type="STRING" id="46731.A0A3M6VA11"/>